<name>A0ABU6QYF3_9FABA</name>
<accession>A0ABU6QYF3</accession>
<sequence>MAQCRGCGAALMKPTNAAIDPHGTHAMVECRGLPQRDSPCCSQPPMPHPIPMALVHSNLVALPHDTRYKVQKACHRPSLTTALPSSQVSHPLPPVSPPLSPPVTSSLFFFSLPPSFPSFFPLWSPRLHRRPPSHPPLLLASSSPADVSASPCTHDSFISDEIVTIDGTDRPPPSSPACQTQQLSQLHLIPLWLSKN</sequence>
<keyword evidence="2" id="KW-1185">Reference proteome</keyword>
<proteinExistence type="predicted"/>
<organism evidence="1 2">
    <name type="scientific">Stylosanthes scabra</name>
    <dbReference type="NCBI Taxonomy" id="79078"/>
    <lineage>
        <taxon>Eukaryota</taxon>
        <taxon>Viridiplantae</taxon>
        <taxon>Streptophyta</taxon>
        <taxon>Embryophyta</taxon>
        <taxon>Tracheophyta</taxon>
        <taxon>Spermatophyta</taxon>
        <taxon>Magnoliopsida</taxon>
        <taxon>eudicotyledons</taxon>
        <taxon>Gunneridae</taxon>
        <taxon>Pentapetalae</taxon>
        <taxon>rosids</taxon>
        <taxon>fabids</taxon>
        <taxon>Fabales</taxon>
        <taxon>Fabaceae</taxon>
        <taxon>Papilionoideae</taxon>
        <taxon>50 kb inversion clade</taxon>
        <taxon>dalbergioids sensu lato</taxon>
        <taxon>Dalbergieae</taxon>
        <taxon>Pterocarpus clade</taxon>
        <taxon>Stylosanthes</taxon>
    </lineage>
</organism>
<evidence type="ECO:0000313" key="1">
    <source>
        <dbReference type="EMBL" id="MED6116457.1"/>
    </source>
</evidence>
<reference evidence="1 2" key="1">
    <citation type="journal article" date="2023" name="Plants (Basel)">
        <title>Bridging the Gap: Combining Genomics and Transcriptomics Approaches to Understand Stylosanthes scabra, an Orphan Legume from the Brazilian Caatinga.</title>
        <authorList>
            <person name="Ferreira-Neto J.R.C."/>
            <person name="da Silva M.D."/>
            <person name="Binneck E."/>
            <person name="de Melo N.F."/>
            <person name="da Silva R.H."/>
            <person name="de Melo A.L.T.M."/>
            <person name="Pandolfi V."/>
            <person name="Bustamante F.O."/>
            <person name="Brasileiro-Vidal A.C."/>
            <person name="Benko-Iseppon A.M."/>
        </authorList>
    </citation>
    <scope>NUCLEOTIDE SEQUENCE [LARGE SCALE GENOMIC DNA]</scope>
    <source>
        <tissue evidence="1">Leaves</tissue>
    </source>
</reference>
<feature type="non-terminal residue" evidence="1">
    <location>
        <position position="196"/>
    </location>
</feature>
<evidence type="ECO:0000313" key="2">
    <source>
        <dbReference type="Proteomes" id="UP001341840"/>
    </source>
</evidence>
<protein>
    <submittedName>
        <fullName evidence="1">Uncharacterized protein</fullName>
    </submittedName>
</protein>
<gene>
    <name evidence="1" type="ORF">PIB30_100498</name>
</gene>
<dbReference type="EMBL" id="JASCZI010002813">
    <property type="protein sequence ID" value="MED6116457.1"/>
    <property type="molecule type" value="Genomic_DNA"/>
</dbReference>
<comment type="caution">
    <text evidence="1">The sequence shown here is derived from an EMBL/GenBank/DDBJ whole genome shotgun (WGS) entry which is preliminary data.</text>
</comment>
<dbReference type="Proteomes" id="UP001341840">
    <property type="component" value="Unassembled WGS sequence"/>
</dbReference>